<dbReference type="SUPFAM" id="SSF55008">
    <property type="entry name" value="HMA, heavy metal-associated domain"/>
    <property type="match status" value="1"/>
</dbReference>
<dbReference type="Pfam" id="PF00403">
    <property type="entry name" value="HMA"/>
    <property type="match status" value="1"/>
</dbReference>
<dbReference type="PROSITE" id="PS50846">
    <property type="entry name" value="HMA_2"/>
    <property type="match status" value="1"/>
</dbReference>
<dbReference type="GeneID" id="44996814"/>
<feature type="domain" description="HMA" evidence="1">
    <location>
        <begin position="1"/>
        <end position="67"/>
    </location>
</feature>
<dbReference type="GO" id="GO:0046872">
    <property type="term" value="F:metal ion binding"/>
    <property type="evidence" value="ECO:0007669"/>
    <property type="project" value="InterPro"/>
</dbReference>
<protein>
    <submittedName>
        <fullName evidence="2">Predicted metal-binding protein of ferredoxin fold</fullName>
    </submittedName>
</protein>
<dbReference type="eggNOG" id="COG2608">
    <property type="taxonomic scope" value="Bacteria"/>
</dbReference>
<dbReference type="Gene3D" id="3.30.70.100">
    <property type="match status" value="1"/>
</dbReference>
<dbReference type="Proteomes" id="UP000000814">
    <property type="component" value="Chromosome"/>
</dbReference>
<dbReference type="KEGG" id="cac:CA_C0302"/>
<evidence type="ECO:0000313" key="3">
    <source>
        <dbReference type="Proteomes" id="UP000000814"/>
    </source>
</evidence>
<dbReference type="EMBL" id="AE001437">
    <property type="protein sequence ID" value="AAK78283.1"/>
    <property type="molecule type" value="Genomic_DNA"/>
</dbReference>
<sequence length="67" mass="7682">MRTVLKISNMTTSGDISRVRGSISRNEGIIAFHIDRDKLEVEVIYDDRLLNIDDMIDSIEKLGYIII</sequence>
<proteinExistence type="predicted"/>
<dbReference type="PIR" id="H96936">
    <property type="entry name" value="H96936"/>
</dbReference>
<reference evidence="2 3" key="1">
    <citation type="journal article" date="2001" name="J. Bacteriol.">
        <title>Genome sequence and comparative analysis of the solvent-producing bacterium Clostridium acetobutylicum.</title>
        <authorList>
            <person name="Nolling J."/>
            <person name="Breton G."/>
            <person name="Omelchenko M.V."/>
            <person name="Makarova K.S."/>
            <person name="Zeng Q."/>
            <person name="Gibson R."/>
            <person name="Lee H.M."/>
            <person name="Dubois J."/>
            <person name="Qiu D."/>
            <person name="Hitti J."/>
            <person name="Wolf Y.I."/>
            <person name="Tatusov R.L."/>
            <person name="Sabathe F."/>
            <person name="Doucette-Stamm L."/>
            <person name="Soucaille P."/>
            <person name="Daly M.J."/>
            <person name="Bennett G.N."/>
            <person name="Koonin E.V."/>
            <person name="Smith D.R."/>
        </authorList>
    </citation>
    <scope>NUCLEOTIDE SEQUENCE [LARGE SCALE GENOMIC DNA]</scope>
    <source>
        <strain evidence="3">ATCC 824 / DSM 792 / JCM 1419 / LMG 5710 / VKM B-1787</strain>
    </source>
</reference>
<dbReference type="CDD" id="cd00371">
    <property type="entry name" value="HMA"/>
    <property type="match status" value="1"/>
</dbReference>
<name>Q97M96_CLOAB</name>
<dbReference type="InterPro" id="IPR036163">
    <property type="entry name" value="HMA_dom_sf"/>
</dbReference>
<accession>Q97M96</accession>
<dbReference type="STRING" id="272562.CA_C0302"/>
<dbReference type="RefSeq" id="WP_010963625.1">
    <property type="nucleotide sequence ID" value="NC_003030.1"/>
</dbReference>
<gene>
    <name evidence="2" type="ordered locus">CA_C0302</name>
</gene>
<dbReference type="InterPro" id="IPR006121">
    <property type="entry name" value="HMA_dom"/>
</dbReference>
<organism evidence="2 3">
    <name type="scientific">Clostridium acetobutylicum (strain ATCC 824 / DSM 792 / JCM 1419 / IAM 19013 / LMG 5710 / NBRC 13948 / NRRL B-527 / VKM B-1787 / 2291 / W)</name>
    <dbReference type="NCBI Taxonomy" id="272562"/>
    <lineage>
        <taxon>Bacteria</taxon>
        <taxon>Bacillati</taxon>
        <taxon>Bacillota</taxon>
        <taxon>Clostridia</taxon>
        <taxon>Eubacteriales</taxon>
        <taxon>Clostridiaceae</taxon>
        <taxon>Clostridium</taxon>
    </lineage>
</organism>
<keyword evidence="3" id="KW-1185">Reference proteome</keyword>
<dbReference type="PATRIC" id="fig|272562.8.peg.491"/>
<evidence type="ECO:0000313" key="2">
    <source>
        <dbReference type="EMBL" id="AAK78283.1"/>
    </source>
</evidence>
<dbReference type="AlphaFoldDB" id="Q97M96"/>
<dbReference type="OrthoDB" id="1932203at2"/>
<dbReference type="HOGENOM" id="CLU_134973_12_0_9"/>
<evidence type="ECO:0000259" key="1">
    <source>
        <dbReference type="PROSITE" id="PS50846"/>
    </source>
</evidence>